<organism evidence="1 2">
    <name type="scientific">Kineosphaera limosa NBRC 100340</name>
    <dbReference type="NCBI Taxonomy" id="1184609"/>
    <lineage>
        <taxon>Bacteria</taxon>
        <taxon>Bacillati</taxon>
        <taxon>Actinomycetota</taxon>
        <taxon>Actinomycetes</taxon>
        <taxon>Micrococcales</taxon>
        <taxon>Dermatophilaceae</taxon>
        <taxon>Kineosphaera</taxon>
    </lineage>
</organism>
<evidence type="ECO:0000313" key="1">
    <source>
        <dbReference type="EMBL" id="GAB94066.1"/>
    </source>
</evidence>
<accession>K6WJU6</accession>
<keyword evidence="2" id="KW-1185">Reference proteome</keyword>
<sequence length="263" mass="28662">MAEDKWRPRGATARAVEVDGQPPPNTHYVVTCSGVAYAFEDASWAAFGRDDDACTIVVWECLRSTELSRIAGVLWCMDGDLWVRNLSATHELIVHGDALPVQLPPRTGPRGAACSVGHGGTVGAPSTGAWGIHVSRVSTDDDSHETAATLGTLTLMRPPPALLQTAVAMCEPLLRRGSRPATYSEIGQLTESKPRTARDRVDRLLAYYCDQGIDRLWRGMDREESNYAPLARLLVYRSIVTSTDLALLKPTRASSEIFDAERG</sequence>
<comment type="caution">
    <text evidence="1">The sequence shown here is derived from an EMBL/GenBank/DDBJ whole genome shotgun (WGS) entry which is preliminary data.</text>
</comment>
<dbReference type="AlphaFoldDB" id="K6WJU6"/>
<dbReference type="Proteomes" id="UP000008366">
    <property type="component" value="Unassembled WGS sequence"/>
</dbReference>
<dbReference type="EMBL" id="BAHD01000002">
    <property type="protein sequence ID" value="GAB94066.1"/>
    <property type="molecule type" value="Genomic_DNA"/>
</dbReference>
<name>K6WJU6_9MICO</name>
<reference evidence="1 2" key="1">
    <citation type="submission" date="2012-08" db="EMBL/GenBank/DDBJ databases">
        <title>Whole genome shotgun sequence of Kineosphaera limosa NBRC 100340.</title>
        <authorList>
            <person name="Yoshida I."/>
            <person name="Isaki S."/>
            <person name="Hosoyama A."/>
            <person name="Tsuchikane K."/>
            <person name="Katsumata H."/>
            <person name="Ando Y."/>
            <person name="Ohji S."/>
            <person name="Hamada M."/>
            <person name="Tamura T."/>
            <person name="Yamazoe A."/>
            <person name="Yamazaki S."/>
            <person name="Fujita N."/>
        </authorList>
    </citation>
    <scope>NUCLEOTIDE SEQUENCE [LARGE SCALE GENOMIC DNA]</scope>
    <source>
        <strain evidence="1 2">NBRC 100340</strain>
    </source>
</reference>
<gene>
    <name evidence="1" type="ORF">KILIM_002_00230</name>
</gene>
<dbReference type="RefSeq" id="WP_006590599.1">
    <property type="nucleotide sequence ID" value="NZ_BAHD01000002.1"/>
</dbReference>
<protein>
    <submittedName>
        <fullName evidence="1">Uncharacterized protein</fullName>
    </submittedName>
</protein>
<proteinExistence type="predicted"/>
<dbReference type="OrthoDB" id="5178230at2"/>
<dbReference type="STRING" id="1184609.KILIM_002_00230"/>
<evidence type="ECO:0000313" key="2">
    <source>
        <dbReference type="Proteomes" id="UP000008366"/>
    </source>
</evidence>